<organism evidence="5 6">
    <name type="scientific">Kribbella sandramycini</name>
    <dbReference type="NCBI Taxonomy" id="60450"/>
    <lineage>
        <taxon>Bacteria</taxon>
        <taxon>Bacillati</taxon>
        <taxon>Actinomycetota</taxon>
        <taxon>Actinomycetes</taxon>
        <taxon>Propionibacteriales</taxon>
        <taxon>Kribbellaceae</taxon>
        <taxon>Kribbella</taxon>
    </lineage>
</organism>
<dbReference type="Proteomes" id="UP000534306">
    <property type="component" value="Unassembled WGS sequence"/>
</dbReference>
<comment type="caution">
    <text evidence="5">The sequence shown here is derived from an EMBL/GenBank/DDBJ whole genome shotgun (WGS) entry which is preliminary data.</text>
</comment>
<evidence type="ECO:0000313" key="4">
    <source>
        <dbReference type="EMBL" id="MBB6565577.1"/>
    </source>
</evidence>
<feature type="transmembrane region" description="Helical" evidence="2">
    <location>
        <begin position="83"/>
        <end position="105"/>
    </location>
</feature>
<feature type="domain" description="DUF4328" evidence="3">
    <location>
        <begin position="80"/>
        <end position="189"/>
    </location>
</feature>
<dbReference type="InterPro" id="IPR025565">
    <property type="entry name" value="DUF4328"/>
</dbReference>
<feature type="transmembrane region" description="Helical" evidence="2">
    <location>
        <begin position="166"/>
        <end position="198"/>
    </location>
</feature>
<dbReference type="AlphaFoldDB" id="A0A7Y4NZQ8"/>
<evidence type="ECO:0000313" key="7">
    <source>
        <dbReference type="Proteomes" id="UP000553957"/>
    </source>
</evidence>
<dbReference type="RefSeq" id="WP_171674313.1">
    <property type="nucleotide sequence ID" value="NZ_BAAAGT010000001.1"/>
</dbReference>
<reference evidence="5 6" key="1">
    <citation type="submission" date="2020-05" db="EMBL/GenBank/DDBJ databases">
        <title>Genome sequence of Kribbella sandramycini ATCC 39419.</title>
        <authorList>
            <person name="Maclea K.S."/>
            <person name="Fair J.L."/>
        </authorList>
    </citation>
    <scope>NUCLEOTIDE SEQUENCE [LARGE SCALE GENOMIC DNA]</scope>
    <source>
        <strain evidence="5 6">ATCC 39419</strain>
    </source>
</reference>
<accession>A0A7Y4NZQ8</accession>
<keyword evidence="2" id="KW-0472">Membrane</keyword>
<keyword evidence="2" id="KW-1133">Transmembrane helix</keyword>
<evidence type="ECO:0000313" key="5">
    <source>
        <dbReference type="EMBL" id="NOL41841.1"/>
    </source>
</evidence>
<proteinExistence type="predicted"/>
<keyword evidence="2" id="KW-0812">Transmembrane</keyword>
<protein>
    <submittedName>
        <fullName evidence="5">DUF4328 domain-containing protein</fullName>
    </submittedName>
</protein>
<evidence type="ECO:0000256" key="2">
    <source>
        <dbReference type="SAM" id="Phobius"/>
    </source>
</evidence>
<feature type="region of interest" description="Disordered" evidence="1">
    <location>
        <begin position="267"/>
        <end position="287"/>
    </location>
</feature>
<keyword evidence="6" id="KW-1185">Reference proteome</keyword>
<dbReference type="EMBL" id="JABJRC010000003">
    <property type="protein sequence ID" value="NOL41841.1"/>
    <property type="molecule type" value="Genomic_DNA"/>
</dbReference>
<feature type="transmembrane region" description="Helical" evidence="2">
    <location>
        <begin position="231"/>
        <end position="252"/>
    </location>
</feature>
<reference evidence="4 7" key="2">
    <citation type="submission" date="2020-08" db="EMBL/GenBank/DDBJ databases">
        <title>Sequencing the genomes of 1000 actinobacteria strains.</title>
        <authorList>
            <person name="Klenk H.-P."/>
        </authorList>
    </citation>
    <scope>NUCLEOTIDE SEQUENCE [LARGE SCALE GENOMIC DNA]</scope>
    <source>
        <strain evidence="4 7">DSM 15626</strain>
    </source>
</reference>
<gene>
    <name evidence="4" type="ORF">HNR71_001214</name>
    <name evidence="5" type="ORF">HPO96_16465</name>
</gene>
<name>A0A7Y4NZQ8_9ACTN</name>
<dbReference type="Proteomes" id="UP000553957">
    <property type="component" value="Unassembled WGS sequence"/>
</dbReference>
<dbReference type="Pfam" id="PF14219">
    <property type="entry name" value="DUF4328"/>
    <property type="match status" value="1"/>
</dbReference>
<feature type="transmembrane region" description="Helical" evidence="2">
    <location>
        <begin position="31"/>
        <end position="52"/>
    </location>
</feature>
<feature type="compositionally biased region" description="Polar residues" evidence="1">
    <location>
        <begin position="270"/>
        <end position="287"/>
    </location>
</feature>
<evidence type="ECO:0000313" key="6">
    <source>
        <dbReference type="Proteomes" id="UP000534306"/>
    </source>
</evidence>
<sequence>MSQPYPTQPYPPYQPPYQVQPRYKSLHWPTVIAIVLMGLTALSTVLQSVLMWRSYDEVKRFIYLMLSEEEIDRGVRSIFGASAVLNIVFYLQIATGVAFLAWLWMARENSDFFNPGRSLHRRSSGWAIGSWFCPIVQFWYPLQVVEDVVAGSAPSPEEAGSVRIRALLYGWWVAWAGYWTVLLLATGTAVTGFIYYFVRLVSSFQESEAAGSVEFYGLQDFMVGVALGVDIAFSVAAVLLVVATVSGALLMLQLSRWQQDRSAVPPATAQLPQYSQRQDFPSYRPSS</sequence>
<evidence type="ECO:0000256" key="1">
    <source>
        <dbReference type="SAM" id="MobiDB-lite"/>
    </source>
</evidence>
<dbReference type="EMBL" id="JACHKF010000001">
    <property type="protein sequence ID" value="MBB6565577.1"/>
    <property type="molecule type" value="Genomic_DNA"/>
</dbReference>
<evidence type="ECO:0000259" key="3">
    <source>
        <dbReference type="Pfam" id="PF14219"/>
    </source>
</evidence>